<evidence type="ECO:0000313" key="2">
    <source>
        <dbReference type="EMBL" id="EER14360.1"/>
    </source>
</evidence>
<accession>C5KMD3</accession>
<dbReference type="RefSeq" id="XP_002782565.1">
    <property type="nucleotide sequence ID" value="XM_002782519.1"/>
</dbReference>
<feature type="compositionally biased region" description="Basic residues" evidence="1">
    <location>
        <begin position="227"/>
        <end position="238"/>
    </location>
</feature>
<keyword evidence="3" id="KW-1185">Reference proteome</keyword>
<dbReference type="EMBL" id="GG674338">
    <property type="protein sequence ID" value="EER14360.1"/>
    <property type="molecule type" value="Genomic_DNA"/>
</dbReference>
<feature type="compositionally biased region" description="Basic and acidic residues" evidence="1">
    <location>
        <begin position="193"/>
        <end position="226"/>
    </location>
</feature>
<dbReference type="InParanoid" id="C5KMD3"/>
<protein>
    <submittedName>
        <fullName evidence="2">Uncharacterized protein</fullName>
    </submittedName>
</protein>
<feature type="compositionally biased region" description="Low complexity" evidence="1">
    <location>
        <begin position="245"/>
        <end position="256"/>
    </location>
</feature>
<reference evidence="2 3" key="1">
    <citation type="submission" date="2008-07" db="EMBL/GenBank/DDBJ databases">
        <authorList>
            <person name="El-Sayed N."/>
            <person name="Caler E."/>
            <person name="Inman J."/>
            <person name="Amedeo P."/>
            <person name="Hass B."/>
            <person name="Wortman J."/>
        </authorList>
    </citation>
    <scope>NUCLEOTIDE SEQUENCE [LARGE SCALE GENOMIC DNA]</scope>
    <source>
        <strain evidence="3">ATCC 50983 / TXsc</strain>
    </source>
</reference>
<evidence type="ECO:0000313" key="3">
    <source>
        <dbReference type="Proteomes" id="UP000007800"/>
    </source>
</evidence>
<organism evidence="3">
    <name type="scientific">Perkinsus marinus (strain ATCC 50983 / TXsc)</name>
    <dbReference type="NCBI Taxonomy" id="423536"/>
    <lineage>
        <taxon>Eukaryota</taxon>
        <taxon>Sar</taxon>
        <taxon>Alveolata</taxon>
        <taxon>Perkinsozoa</taxon>
        <taxon>Perkinsea</taxon>
        <taxon>Perkinsida</taxon>
        <taxon>Perkinsidae</taxon>
        <taxon>Perkinsus</taxon>
    </lineage>
</organism>
<dbReference type="OrthoDB" id="10567582at2759"/>
<sequence>MVVDELAVIRANCPNESAGIRAEAMSQPTSIPAYSPHQPVASLDEGPILIPGDDLGATEKKLDGITSQENAIDGGQFGRNPIDIVCPYCNLPKIFSVNQHIRDGSRFGLCPLMPKKVSVKMELKQEATKRLSNLIVVSVPSSNKQRCGYCGLLVGTVLQDSADGTILSPHEKFQDDELGGKLSWYCPVAPSHPPEKYQRLKQEKDARERARQDRKNAWKRERYQEKRRLRHAERKKRIQGTYAPSRSSNMNSSSDI</sequence>
<dbReference type="AlphaFoldDB" id="C5KMD3"/>
<dbReference type="Proteomes" id="UP000007800">
    <property type="component" value="Unassembled WGS sequence"/>
</dbReference>
<name>C5KMD3_PERM5</name>
<feature type="region of interest" description="Disordered" evidence="1">
    <location>
        <begin position="193"/>
        <end position="256"/>
    </location>
</feature>
<dbReference type="GeneID" id="9044564"/>
<proteinExistence type="predicted"/>
<evidence type="ECO:0000256" key="1">
    <source>
        <dbReference type="SAM" id="MobiDB-lite"/>
    </source>
</evidence>
<gene>
    <name evidence="2" type="ORF">Pmar_PMAR014045</name>
</gene>